<dbReference type="Proteomes" id="UP000773614">
    <property type="component" value="Unassembled WGS sequence"/>
</dbReference>
<evidence type="ECO:0000313" key="2">
    <source>
        <dbReference type="EMBL" id="MYZ46389.1"/>
    </source>
</evidence>
<evidence type="ECO:0000313" key="3">
    <source>
        <dbReference type="Proteomes" id="UP000773614"/>
    </source>
</evidence>
<dbReference type="InterPro" id="IPR006311">
    <property type="entry name" value="TAT_signal"/>
</dbReference>
<dbReference type="Pfam" id="PF02738">
    <property type="entry name" value="MoCoBD_1"/>
    <property type="match status" value="1"/>
</dbReference>
<feature type="domain" description="Aldehyde oxidase/xanthine dehydrogenase a/b hammerhead" evidence="1">
    <location>
        <begin position="215"/>
        <end position="295"/>
    </location>
</feature>
<accession>A0A964T196</accession>
<dbReference type="InterPro" id="IPR037165">
    <property type="entry name" value="AldOxase/xan_DH_Mopterin-bd_sf"/>
</dbReference>
<dbReference type="InterPro" id="IPR008274">
    <property type="entry name" value="AldOxase/xan_DH_MoCoBD1"/>
</dbReference>
<dbReference type="PIRSF" id="PIRSF036389">
    <property type="entry name" value="IOR_B"/>
    <property type="match status" value="1"/>
</dbReference>
<protein>
    <submittedName>
        <fullName evidence="2">Xanthine dehydrogenase family protein molybdopterin-binding subunit</fullName>
    </submittedName>
</protein>
<organism evidence="2 3">
    <name type="scientific">Propylenella binzhouense</name>
    <dbReference type="NCBI Taxonomy" id="2555902"/>
    <lineage>
        <taxon>Bacteria</taxon>
        <taxon>Pseudomonadati</taxon>
        <taxon>Pseudomonadota</taxon>
        <taxon>Alphaproteobacteria</taxon>
        <taxon>Hyphomicrobiales</taxon>
        <taxon>Propylenellaceae</taxon>
        <taxon>Propylenella</taxon>
    </lineage>
</organism>
<evidence type="ECO:0000259" key="1">
    <source>
        <dbReference type="SMART" id="SM01008"/>
    </source>
</evidence>
<dbReference type="InterPro" id="IPR052516">
    <property type="entry name" value="N-heterocyclic_Hydroxylase"/>
</dbReference>
<reference evidence="2" key="1">
    <citation type="submission" date="2019-03" db="EMBL/GenBank/DDBJ databases">
        <title>Afifella sp. nov., isolated from activated sludge.</title>
        <authorList>
            <person name="Li Q."/>
            <person name="Liu Y."/>
        </authorList>
    </citation>
    <scope>NUCLEOTIDE SEQUENCE</scope>
    <source>
        <strain evidence="2">L72</strain>
    </source>
</reference>
<dbReference type="PANTHER" id="PTHR47495:SF1">
    <property type="entry name" value="BLL3820 PROTEIN"/>
    <property type="match status" value="1"/>
</dbReference>
<dbReference type="PANTHER" id="PTHR47495">
    <property type="entry name" value="ALDEHYDE DEHYDROGENASE"/>
    <property type="match status" value="1"/>
</dbReference>
<dbReference type="PROSITE" id="PS51318">
    <property type="entry name" value="TAT"/>
    <property type="match status" value="1"/>
</dbReference>
<dbReference type="SUPFAM" id="SSF56003">
    <property type="entry name" value="Molybdenum cofactor-binding domain"/>
    <property type="match status" value="2"/>
</dbReference>
<name>A0A964T196_9HYPH</name>
<dbReference type="Gene3D" id="3.90.1170.50">
    <property type="entry name" value="Aldehyde oxidase/xanthine dehydrogenase, a/b hammerhead"/>
    <property type="match status" value="1"/>
</dbReference>
<dbReference type="SMART" id="SM01008">
    <property type="entry name" value="Ald_Xan_dh_C"/>
    <property type="match status" value="1"/>
</dbReference>
<keyword evidence="3" id="KW-1185">Reference proteome</keyword>
<sequence length="747" mass="80036">MNAQFQPNLTRRTLLGGGGALVVSFSLRPFARAAAQEVQSEAEALPEWGSLKDNPMLDSWIRIDAEGKVTVFTGKAELGQGIKTALVQLAADELSVPLGSVALVTADTARTADEGYTAASHSMEESGTAIWHAASQVRHILTGWAAERLGTGAGELRAEGGAVLAPDGRRIGYGELVAGRSLHVAAAAPSRLKPVGEYKIIGTSVARIDIPAKVTGGVAYVQDLRLPGMVHARIVRPPSRGARLTGLDTRGAEAIPGFLKVVRNGNFLAVVAEREFQAIRAMQALAAGATWQRAAALPNEDEIFEVLRRLQSEERVIKAEGGGVTNAAQTIEARYLRPYQMHGSIGPSCAVALYENDALTVWSHTQGAFPLRAAVSELLRMPPEKVRVIHMEGAGCYGHNAADDVGGDAALVAREMPGRPVRVQWMREQEHGWEPLGSAMITEASGQLDADGNLVGWTYDVWSCPHSTRPGGAGWLLPGWEIESPFQPDRPKPIPQPAGGGDRNAIPLYRIPNVRVVDHFIPEIPIRTSALRSLGAYMNVFSVESFMDELARAAKADPVAFRMRYLEDPRARAVVETAAEKFGWKPGEKPGPGRGQGFAFARYKNLACYVAIAVEAEVDAGTGYIHLPRIVAAIDSGLAVNPDGIRNQTEGGILQASSWTRFEEVRFSTEEITSRDWGSYPIMRFESVPGSVEVHIVNRPDQPFLGTGEGAQGPTAAAIANAVADATGVRIRTLPLSPKRVKAALGV</sequence>
<dbReference type="InterPro" id="IPR046867">
    <property type="entry name" value="AldOxase/xan_DH_MoCoBD2"/>
</dbReference>
<dbReference type="InterPro" id="IPR000674">
    <property type="entry name" value="Ald_Oxase/Xan_DH_a/b"/>
</dbReference>
<dbReference type="OrthoDB" id="9767994at2"/>
<dbReference type="InterPro" id="IPR012368">
    <property type="entry name" value="OxRdtase_Mopterin-bd_su_IorB"/>
</dbReference>
<dbReference type="Gene3D" id="3.30.365.10">
    <property type="entry name" value="Aldehyde oxidase/xanthine dehydrogenase, molybdopterin binding domain"/>
    <property type="match status" value="4"/>
</dbReference>
<dbReference type="EMBL" id="SPKJ01000002">
    <property type="protein sequence ID" value="MYZ46389.1"/>
    <property type="molecule type" value="Genomic_DNA"/>
</dbReference>
<gene>
    <name evidence="2" type="ORF">E4O86_01450</name>
</gene>
<dbReference type="GO" id="GO:0016491">
    <property type="term" value="F:oxidoreductase activity"/>
    <property type="evidence" value="ECO:0007669"/>
    <property type="project" value="InterPro"/>
</dbReference>
<dbReference type="RefSeq" id="WP_161138724.1">
    <property type="nucleotide sequence ID" value="NZ_SPKJ01000002.1"/>
</dbReference>
<dbReference type="AlphaFoldDB" id="A0A964T196"/>
<dbReference type="Pfam" id="PF20256">
    <property type="entry name" value="MoCoBD_2"/>
    <property type="match status" value="2"/>
</dbReference>
<comment type="caution">
    <text evidence="2">The sequence shown here is derived from an EMBL/GenBank/DDBJ whole genome shotgun (WGS) entry which is preliminary data.</text>
</comment>
<proteinExistence type="predicted"/>